<dbReference type="Pfam" id="PF14344">
    <property type="entry name" value="DUF4397"/>
    <property type="match status" value="1"/>
</dbReference>
<dbReference type="InterPro" id="IPR025510">
    <property type="entry name" value="DUF4397"/>
</dbReference>
<protein>
    <recommendedName>
        <fullName evidence="1">DUF4397 domain-containing protein</fullName>
    </recommendedName>
</protein>
<organism evidence="2 3">
    <name type="scientific">Paraclostridium sordellii</name>
    <name type="common">Clostridium sordellii</name>
    <dbReference type="NCBI Taxonomy" id="1505"/>
    <lineage>
        <taxon>Bacteria</taxon>
        <taxon>Bacillati</taxon>
        <taxon>Bacillota</taxon>
        <taxon>Clostridia</taxon>
        <taxon>Peptostreptococcales</taxon>
        <taxon>Peptostreptococcaceae</taxon>
        <taxon>Paraclostridium</taxon>
    </lineage>
</organism>
<name>A0A0C7R1D6_PARSO</name>
<gene>
    <name evidence="2" type="ORF">R28058_07761</name>
</gene>
<dbReference type="RefSeq" id="WP_055341556.1">
    <property type="nucleotide sequence ID" value="NZ_CDNI01000003.1"/>
</dbReference>
<accession>A0A0C7R1D6</accession>
<reference evidence="2 3" key="1">
    <citation type="submission" date="2015-01" db="EMBL/GenBank/DDBJ databases">
        <authorList>
            <person name="Aslett A.Martin."/>
            <person name="De Silva Nishadi"/>
        </authorList>
    </citation>
    <scope>NUCLEOTIDE SEQUENCE [LARGE SCALE GENOMIC DNA]</scope>
    <source>
        <strain evidence="2 3">R28058</strain>
    </source>
</reference>
<dbReference type="Proteomes" id="UP000049127">
    <property type="component" value="Unassembled WGS sequence"/>
</dbReference>
<evidence type="ECO:0000259" key="1">
    <source>
        <dbReference type="Pfam" id="PF14344"/>
    </source>
</evidence>
<dbReference type="OrthoDB" id="9783299at2"/>
<dbReference type="AlphaFoldDB" id="A0A0C7R1D6"/>
<dbReference type="EMBL" id="CEKZ01000003">
    <property type="protein sequence ID" value="CEQ03043.1"/>
    <property type="molecule type" value="Genomic_DNA"/>
</dbReference>
<proteinExistence type="predicted"/>
<evidence type="ECO:0000313" key="3">
    <source>
        <dbReference type="Proteomes" id="UP000049127"/>
    </source>
</evidence>
<feature type="domain" description="DUF4397" evidence="1">
    <location>
        <begin position="13"/>
        <end position="126"/>
    </location>
</feature>
<evidence type="ECO:0000313" key="2">
    <source>
        <dbReference type="EMBL" id="CEQ03043.1"/>
    </source>
</evidence>
<sequence>MDCFKTKDGNSIVRVFHASPDAPGVDVYIDNVLTLSDLKFTNLSDYTYLEEGLHKIDIHPAGDANTIVLSKMVDVPDDRIFTIAAVGNLNDLELMLIEDDIDEIPSTKEATFRVIHLSPNAPKVDVLANGNSIFENLGFKGNTDYIKVPSNSYDIDVVSSDSKDNVLSNKINLKANRIYTIYVVGNPPNLSLIQAVDVNSYLCR</sequence>